<dbReference type="Pfam" id="PF15087">
    <property type="entry name" value="DUF4551"/>
    <property type="match status" value="2"/>
</dbReference>
<gene>
    <name evidence="1" type="ORF">SPHA_51457</name>
</gene>
<dbReference type="Proteomes" id="UP000597762">
    <property type="component" value="Unassembled WGS sequence"/>
</dbReference>
<accession>A0A812DA44</accession>
<evidence type="ECO:0000313" key="1">
    <source>
        <dbReference type="EMBL" id="CAE1296457.1"/>
    </source>
</evidence>
<comment type="caution">
    <text evidence="1">The sequence shown here is derived from an EMBL/GenBank/DDBJ whole genome shotgun (WGS) entry which is preliminary data.</text>
</comment>
<organism evidence="1 2">
    <name type="scientific">Acanthosepion pharaonis</name>
    <name type="common">Pharaoh cuttlefish</name>
    <name type="synonym">Sepia pharaonis</name>
    <dbReference type="NCBI Taxonomy" id="158019"/>
    <lineage>
        <taxon>Eukaryota</taxon>
        <taxon>Metazoa</taxon>
        <taxon>Spiralia</taxon>
        <taxon>Lophotrochozoa</taxon>
        <taxon>Mollusca</taxon>
        <taxon>Cephalopoda</taxon>
        <taxon>Coleoidea</taxon>
        <taxon>Decapodiformes</taxon>
        <taxon>Sepiida</taxon>
        <taxon>Sepiina</taxon>
        <taxon>Sepiidae</taxon>
        <taxon>Acanthosepion</taxon>
    </lineage>
</organism>
<dbReference type="OrthoDB" id="6022562at2759"/>
<keyword evidence="2" id="KW-1185">Reference proteome</keyword>
<reference evidence="1" key="1">
    <citation type="submission" date="2021-01" db="EMBL/GenBank/DDBJ databases">
        <authorList>
            <person name="Li R."/>
            <person name="Bekaert M."/>
        </authorList>
    </citation>
    <scope>NUCLEOTIDE SEQUENCE</scope>
    <source>
        <strain evidence="1">Farmed</strain>
    </source>
</reference>
<dbReference type="PANTHER" id="PTHR35354:SF1">
    <property type="entry name" value="RGD1561648"/>
    <property type="match status" value="1"/>
</dbReference>
<dbReference type="EMBL" id="CAHIKZ030003112">
    <property type="protein sequence ID" value="CAE1296457.1"/>
    <property type="molecule type" value="Genomic_DNA"/>
</dbReference>
<evidence type="ECO:0000313" key="2">
    <source>
        <dbReference type="Proteomes" id="UP000597762"/>
    </source>
</evidence>
<dbReference type="InterPro" id="IPR027878">
    <property type="entry name" value="DUF4551"/>
</dbReference>
<protein>
    <submittedName>
        <fullName evidence="1">Uncharacterized protein</fullName>
    </submittedName>
</protein>
<dbReference type="AlphaFoldDB" id="A0A812DA44"/>
<name>A0A812DA44_ACAPH</name>
<sequence>MRAVLGDRCIYLTENPPRTLRKAILYRDLKAAQLVCDFPDFLRGQEREDTLHIALTHYKRKWPKKSLSSISLLNSSRNAFLHKRRTSSTDPELLQLFVGILKKFLPSYYRAEQSLVIQVLDILQMMFRETENVPDRLKTLEISWELIGDLLNLIAHFPSLQNESSSSFTSSNSTSQEQDDLSPSRFIKMFIALLFELFLCAQQKFVENAGENVNVVWMVNQLEEIGCEELIQRIVDLTLHLTQPRRHGSCLSPAHVLQLYQQGYILLTLLDHSTKLTEVICSNYFTEFKYLVQRHVIEKKIPSHYPLSHTLLTLIDKVLDKILN</sequence>
<dbReference type="PANTHER" id="PTHR35354">
    <property type="entry name" value="RGD1561648"/>
    <property type="match status" value="1"/>
</dbReference>
<proteinExistence type="predicted"/>